<gene>
    <name evidence="2" type="ORF">L3V18_16630</name>
</gene>
<dbReference type="RefSeq" id="WP_237056400.1">
    <property type="nucleotide sequence ID" value="NZ_JAKJPO010000015.1"/>
</dbReference>
<evidence type="ECO:0000313" key="3">
    <source>
        <dbReference type="Proteomes" id="UP001430796"/>
    </source>
</evidence>
<evidence type="ECO:0000313" key="2">
    <source>
        <dbReference type="EMBL" id="MCF7223401.1"/>
    </source>
</evidence>
<dbReference type="EMBL" id="JAKJPO010000015">
    <property type="protein sequence ID" value="MCF7223401.1"/>
    <property type="molecule type" value="Genomic_DNA"/>
</dbReference>
<accession>A0ABS9HWZ2</accession>
<keyword evidence="3" id="KW-1185">Reference proteome</keyword>
<sequence length="149" mass="16708">MLLAGVAGNAAAMQMDLRGSRSFDSQRSVIERDLADGEKYAELTAEDRMRVKASLDRMQRLIEQSGPVVQMQPDEQVELFNEQETVNQILTAAAEDSRLVCRREQRTGSRFVTSSCMTVAERRRQREASVESLPAGNVTPESVLRDRSM</sequence>
<protein>
    <submittedName>
        <fullName evidence="2">Uncharacterized protein</fullName>
    </submittedName>
</protein>
<proteinExistence type="predicted"/>
<dbReference type="Proteomes" id="UP001430796">
    <property type="component" value="Unassembled WGS sequence"/>
</dbReference>
<name>A0ABS9HWZ2_9GAMM</name>
<reference evidence="3" key="1">
    <citation type="submission" date="2022-01" db="EMBL/GenBank/DDBJ databases">
        <title>Lysobacter chinensis sp. nov., a bacterium isolated from cow dung compost.</title>
        <authorList>
            <person name="Zhou L.Y."/>
        </authorList>
    </citation>
    <scope>NUCLEOTIDE SEQUENCE [LARGE SCALE GENOMIC DNA]</scope>
    <source>
        <strain evidence="3">TLK-CK17</strain>
    </source>
</reference>
<organism evidence="2 3">
    <name type="scientific">Marilutibacter chinensis</name>
    <dbReference type="NCBI Taxonomy" id="2912247"/>
    <lineage>
        <taxon>Bacteria</taxon>
        <taxon>Pseudomonadati</taxon>
        <taxon>Pseudomonadota</taxon>
        <taxon>Gammaproteobacteria</taxon>
        <taxon>Lysobacterales</taxon>
        <taxon>Lysobacteraceae</taxon>
        <taxon>Marilutibacter</taxon>
    </lineage>
</organism>
<comment type="caution">
    <text evidence="2">The sequence shown here is derived from an EMBL/GenBank/DDBJ whole genome shotgun (WGS) entry which is preliminary data.</text>
</comment>
<feature type="region of interest" description="Disordered" evidence="1">
    <location>
        <begin position="124"/>
        <end position="149"/>
    </location>
</feature>
<evidence type="ECO:0000256" key="1">
    <source>
        <dbReference type="SAM" id="MobiDB-lite"/>
    </source>
</evidence>
<reference evidence="2 3" key="2">
    <citation type="submission" date="2022-01" db="EMBL/GenBank/DDBJ databases">
        <title>Lysobacter chinensis sp. nov., a bacterium isolated from cow dung compost.</title>
        <authorList>
            <person name="Liu Y."/>
        </authorList>
    </citation>
    <scope>NUCLEOTIDE SEQUENCE [LARGE SCALE GENOMIC DNA]</scope>
    <source>
        <strain evidence="2 3">TLK-CK17</strain>
    </source>
</reference>
<reference evidence="2 3" key="3">
    <citation type="submission" date="2022-01" db="EMBL/GenBank/DDBJ databases">
        <authorList>
            <person name="Zhou L.Y."/>
        </authorList>
    </citation>
    <scope>NUCLEOTIDE SEQUENCE [LARGE SCALE GENOMIC DNA]</scope>
    <source>
        <strain evidence="2 3">TLK-CK17</strain>
    </source>
</reference>